<dbReference type="EMBL" id="JAVRRL010000111">
    <property type="protein sequence ID" value="KAK5107672.1"/>
    <property type="molecule type" value="Genomic_DNA"/>
</dbReference>
<evidence type="ECO:0000256" key="4">
    <source>
        <dbReference type="ARBA" id="ARBA00022786"/>
    </source>
</evidence>
<name>A0AAN7TK60_9PEZI</name>
<comment type="catalytic activity">
    <reaction evidence="1">
        <text>Thiol-dependent hydrolysis of ester, thioester, amide, peptide and isopeptide bonds formed by the C-terminal Gly of ubiquitin (a 76-residue protein attached to proteins as an intracellular targeting signal).</text>
        <dbReference type="EC" id="3.4.19.12"/>
    </reaction>
</comment>
<comment type="caution">
    <text evidence="9">The sequence shown here is derived from an EMBL/GenBank/DDBJ whole genome shotgun (WGS) entry which is preliminary data.</text>
</comment>
<evidence type="ECO:0000256" key="3">
    <source>
        <dbReference type="ARBA" id="ARBA00022670"/>
    </source>
</evidence>
<evidence type="ECO:0000313" key="10">
    <source>
        <dbReference type="Proteomes" id="UP001310890"/>
    </source>
</evidence>
<gene>
    <name evidence="9" type="ORF">LTR62_000907</name>
</gene>
<reference evidence="9" key="1">
    <citation type="submission" date="2023-08" db="EMBL/GenBank/DDBJ databases">
        <title>Black Yeasts Isolated from many extreme environments.</title>
        <authorList>
            <person name="Coleine C."/>
            <person name="Stajich J.E."/>
            <person name="Selbmann L."/>
        </authorList>
    </citation>
    <scope>NUCLEOTIDE SEQUENCE</scope>
    <source>
        <strain evidence="9">CCFEE 5401</strain>
    </source>
</reference>
<feature type="region of interest" description="Disordered" evidence="7">
    <location>
        <begin position="794"/>
        <end position="816"/>
    </location>
</feature>
<evidence type="ECO:0000256" key="5">
    <source>
        <dbReference type="ARBA" id="ARBA00022801"/>
    </source>
</evidence>
<dbReference type="GO" id="GO:0004843">
    <property type="term" value="F:cysteine-type deubiquitinase activity"/>
    <property type="evidence" value="ECO:0007669"/>
    <property type="project" value="UniProtKB-EC"/>
</dbReference>
<dbReference type="Proteomes" id="UP001310890">
    <property type="component" value="Unassembled WGS sequence"/>
</dbReference>
<evidence type="ECO:0000313" key="9">
    <source>
        <dbReference type="EMBL" id="KAK5107672.1"/>
    </source>
</evidence>
<dbReference type="EC" id="3.4.19.12" evidence="2"/>
<dbReference type="InterPro" id="IPR022099">
    <property type="entry name" value="DUF3638"/>
</dbReference>
<organism evidence="9 10">
    <name type="scientific">Meristemomyces frigidus</name>
    <dbReference type="NCBI Taxonomy" id="1508187"/>
    <lineage>
        <taxon>Eukaryota</taxon>
        <taxon>Fungi</taxon>
        <taxon>Dikarya</taxon>
        <taxon>Ascomycota</taxon>
        <taxon>Pezizomycotina</taxon>
        <taxon>Dothideomycetes</taxon>
        <taxon>Dothideomycetidae</taxon>
        <taxon>Mycosphaerellales</taxon>
        <taxon>Teratosphaeriaceae</taxon>
        <taxon>Meristemomyces</taxon>
    </lineage>
</organism>
<evidence type="ECO:0000256" key="7">
    <source>
        <dbReference type="SAM" id="MobiDB-lite"/>
    </source>
</evidence>
<dbReference type="PANTHER" id="PTHR13367:SF34">
    <property type="match status" value="1"/>
</dbReference>
<dbReference type="InterPro" id="IPR051346">
    <property type="entry name" value="OTU_Deubiquitinase"/>
</dbReference>
<keyword evidence="3" id="KW-0645">Protease</keyword>
<evidence type="ECO:0000256" key="6">
    <source>
        <dbReference type="ARBA" id="ARBA00022807"/>
    </source>
</evidence>
<dbReference type="PANTHER" id="PTHR13367">
    <property type="entry name" value="UBIQUITIN THIOESTERASE"/>
    <property type="match status" value="1"/>
</dbReference>
<evidence type="ECO:0000256" key="1">
    <source>
        <dbReference type="ARBA" id="ARBA00000707"/>
    </source>
</evidence>
<dbReference type="GO" id="GO:0006508">
    <property type="term" value="P:proteolysis"/>
    <property type="evidence" value="ECO:0007669"/>
    <property type="project" value="UniProtKB-KW"/>
</dbReference>
<dbReference type="AlphaFoldDB" id="A0AAN7TK60"/>
<feature type="domain" description="DUF3638" evidence="8">
    <location>
        <begin position="530"/>
        <end position="619"/>
    </location>
</feature>
<evidence type="ECO:0000256" key="2">
    <source>
        <dbReference type="ARBA" id="ARBA00012759"/>
    </source>
</evidence>
<sequence length="884" mass="99330">MTQHSEFRRLICKLFNELQQMLVLYLDAEIKLPILRTTEDSLIKRDDIRSSTFRLSGFGAEAHSAKFDLIYQARDQDQQTSQAFQRAFSISSWLLGATATLCEGISLLAELSPHLWSQLAEADPISGPNAEIDLSRLRYDAQLLQSDLYKVPLRHFLSLHQNLARQSTSTSTFDLIMWFASLSMGGTDLTVLQTLGLAQSTDIFSHIAAPPVESFVTKEGKLAKQSVLEQIAEANLLPKSRTPVASLVKYGHESHATFRLRRDNQYRSYAYIDLGTVMSAVRVKFKTWFDNKRLHDYLEQLGASMTTIPLAPPPVVPWTLRIAASSIAPACGSISSDDLFTGAAPSLPDHQVEALDLLTWSASPQLDCALRLTELVDNLDRSGTDSSFEKDYARDLRASLDSLQGREEHFELRAPPLDLRPALQGYHTQCHCLLISIYEEIVVAVSVAPAQLLGNADLESSLAMEYFPRVSPSWFLSQLRFGRREKLTTAWRACLVQYATIFTIYFRAGRLLKCSHSTEDLIAELRNIPHTNWNTSEHLDALSLEVESNLTIRPVQEEIAMEMRSEHGHNRCMKLHMGQGKSSVIVPMVAAAVADGTKLVRVVVAKAQSKQMAQMLIAKCRCRGNGHINISGMYGIWRRSAGPARAYTRGIDLKLPTNYRAAITLGANLTKDRLTQAAMRMRKLGQGQTLTFCVPGEIKRKIEDALKKANGNGNVPVFDINVSNILQWAISETFADVRRGMPLWAIQGQRFIYHRNLWDQVRTEGVTEMSNLHSRKCAQFTNLNFRTSALQEEQERELSPEIEQERQVQRPAPAEPLTPTLHRDVVSFWETGILKRTSKAFRPAFETLRYIKAAVDFDVTQLIRDGGLLVTADFSKTVIEPFSY</sequence>
<feature type="compositionally biased region" description="Basic and acidic residues" evidence="7">
    <location>
        <begin position="796"/>
        <end position="808"/>
    </location>
</feature>
<proteinExistence type="predicted"/>
<protein>
    <recommendedName>
        <fullName evidence="2">ubiquitinyl hydrolase 1</fullName>
        <ecNumber evidence="2">3.4.19.12</ecNumber>
    </recommendedName>
</protein>
<evidence type="ECO:0000259" key="8">
    <source>
        <dbReference type="Pfam" id="PF12340"/>
    </source>
</evidence>
<keyword evidence="5" id="KW-0378">Hydrolase</keyword>
<keyword evidence="4" id="KW-0833">Ubl conjugation pathway</keyword>
<keyword evidence="6" id="KW-0788">Thiol protease</keyword>
<accession>A0AAN7TK60</accession>
<dbReference type="Pfam" id="PF12340">
    <property type="entry name" value="DUF3638"/>
    <property type="match status" value="1"/>
</dbReference>